<evidence type="ECO:0000313" key="2">
    <source>
        <dbReference type="EMBL" id="HFK21249.1"/>
    </source>
</evidence>
<feature type="domain" description="VOC" evidence="1">
    <location>
        <begin position="4"/>
        <end position="121"/>
    </location>
</feature>
<evidence type="ECO:0000259" key="1">
    <source>
        <dbReference type="PROSITE" id="PS51819"/>
    </source>
</evidence>
<accession>A0A7C3J526</accession>
<gene>
    <name evidence="2" type="ORF">ENS19_08260</name>
</gene>
<name>A0A7C3J526_9CREN</name>
<dbReference type="Pfam" id="PF00903">
    <property type="entry name" value="Glyoxalase"/>
    <property type="match status" value="1"/>
</dbReference>
<keyword evidence="2" id="KW-0456">Lyase</keyword>
<dbReference type="InterPro" id="IPR004360">
    <property type="entry name" value="Glyas_Fos-R_dOase_dom"/>
</dbReference>
<protein>
    <submittedName>
        <fullName evidence="2">Lactoylglutathione lyase</fullName>
    </submittedName>
</protein>
<dbReference type="InterPro" id="IPR029068">
    <property type="entry name" value="Glyas_Bleomycin-R_OHBP_Dase"/>
</dbReference>
<dbReference type="Gene3D" id="3.10.180.10">
    <property type="entry name" value="2,3-Dihydroxybiphenyl 1,2-Dioxygenase, domain 1"/>
    <property type="match status" value="1"/>
</dbReference>
<dbReference type="PANTHER" id="PTHR46036:SF5">
    <property type="entry name" value="LACTOYLGLUTATHIONE LYASE"/>
    <property type="match status" value="1"/>
</dbReference>
<dbReference type="EMBL" id="DSTX01000013">
    <property type="protein sequence ID" value="HFK21249.1"/>
    <property type="molecule type" value="Genomic_DNA"/>
</dbReference>
<dbReference type="GO" id="GO:0004462">
    <property type="term" value="F:lactoylglutathione lyase activity"/>
    <property type="evidence" value="ECO:0007669"/>
    <property type="project" value="TreeGrafter"/>
</dbReference>
<sequence>MRFKFAHNNLNVFDLQKSLQFYKQALGLIEERRYDSPDGTFTLVFLGDGETGHSLELTWLRGRKEPYNLGDNETHLAFRVDDFEGAKELHKNMGCICYENLKMGIYFIEDPDGYWIEIIPERKR</sequence>
<reference evidence="2" key="1">
    <citation type="journal article" date="2020" name="mSystems">
        <title>Genome- and Community-Level Interaction Insights into Carbon Utilization and Element Cycling Functions of Hydrothermarchaeota in Hydrothermal Sediment.</title>
        <authorList>
            <person name="Zhou Z."/>
            <person name="Liu Y."/>
            <person name="Xu W."/>
            <person name="Pan J."/>
            <person name="Luo Z.H."/>
            <person name="Li M."/>
        </authorList>
    </citation>
    <scope>NUCLEOTIDE SEQUENCE [LARGE SCALE GENOMIC DNA]</scope>
    <source>
        <strain evidence="2">SpSt-468</strain>
    </source>
</reference>
<dbReference type="PANTHER" id="PTHR46036">
    <property type="entry name" value="LACTOYLGLUTATHIONE LYASE"/>
    <property type="match status" value="1"/>
</dbReference>
<organism evidence="2">
    <name type="scientific">Candidatus Methanomethylicus mesodigestus</name>
    <dbReference type="NCBI Taxonomy" id="1867258"/>
    <lineage>
        <taxon>Archaea</taxon>
        <taxon>Thermoproteota</taxon>
        <taxon>Methanosuratincolia</taxon>
        <taxon>Candidatus Methanomethylicales</taxon>
        <taxon>Candidatus Methanomethylicaceae</taxon>
        <taxon>Candidatus Methanomethylicus</taxon>
    </lineage>
</organism>
<dbReference type="AlphaFoldDB" id="A0A7C3J526"/>
<dbReference type="GO" id="GO:0019243">
    <property type="term" value="P:methylglyoxal catabolic process to D-lactate via S-lactoyl-glutathione"/>
    <property type="evidence" value="ECO:0007669"/>
    <property type="project" value="TreeGrafter"/>
</dbReference>
<proteinExistence type="predicted"/>
<dbReference type="SUPFAM" id="SSF54593">
    <property type="entry name" value="Glyoxalase/Bleomycin resistance protein/Dihydroxybiphenyl dioxygenase"/>
    <property type="match status" value="1"/>
</dbReference>
<dbReference type="InterPro" id="IPR037523">
    <property type="entry name" value="VOC_core"/>
</dbReference>
<dbReference type="PROSITE" id="PS51819">
    <property type="entry name" value="VOC"/>
    <property type="match status" value="1"/>
</dbReference>
<comment type="caution">
    <text evidence="2">The sequence shown here is derived from an EMBL/GenBank/DDBJ whole genome shotgun (WGS) entry which is preliminary data.</text>
</comment>
<dbReference type="GO" id="GO:0005737">
    <property type="term" value="C:cytoplasm"/>
    <property type="evidence" value="ECO:0007669"/>
    <property type="project" value="TreeGrafter"/>
</dbReference>